<comment type="caution">
    <text evidence="6">The sequence shown here is derived from an EMBL/GenBank/DDBJ whole genome shotgun (WGS) entry which is preliminary data.</text>
</comment>
<evidence type="ECO:0000256" key="2">
    <source>
        <dbReference type="ARBA" id="ARBA00009820"/>
    </source>
</evidence>
<dbReference type="Gene3D" id="3.40.50.10070">
    <property type="entry name" value="TolB, N-terminal domain"/>
    <property type="match status" value="1"/>
</dbReference>
<dbReference type="NCBIfam" id="TIGR02800">
    <property type="entry name" value="propeller_TolB"/>
    <property type="match status" value="1"/>
</dbReference>
<dbReference type="GO" id="GO:0017038">
    <property type="term" value="P:protein import"/>
    <property type="evidence" value="ECO:0007669"/>
    <property type="project" value="InterPro"/>
</dbReference>
<dbReference type="Pfam" id="PF07676">
    <property type="entry name" value="PD40"/>
    <property type="match status" value="3"/>
</dbReference>
<evidence type="ECO:0000313" key="6">
    <source>
        <dbReference type="EMBL" id="REH37597.1"/>
    </source>
</evidence>
<dbReference type="SUPFAM" id="SSF52964">
    <property type="entry name" value="TolB, N-terminal domain"/>
    <property type="match status" value="1"/>
</dbReference>
<accession>A0A3E0H2K8</accession>
<dbReference type="Proteomes" id="UP000256774">
    <property type="component" value="Unassembled WGS sequence"/>
</dbReference>
<comment type="subcellular location">
    <subcellularLocation>
        <location evidence="1">Periplasm</location>
    </subcellularLocation>
</comment>
<keyword evidence="7" id="KW-1185">Reference proteome</keyword>
<feature type="chain" id="PRO_5017554211" evidence="5">
    <location>
        <begin position="21"/>
        <end position="419"/>
    </location>
</feature>
<dbReference type="Gene3D" id="2.120.10.30">
    <property type="entry name" value="TolB, C-terminal domain"/>
    <property type="match status" value="1"/>
</dbReference>
<dbReference type="AlphaFoldDB" id="A0A3E0H2K8"/>
<comment type="similarity">
    <text evidence="2">Belongs to the TolB family.</text>
</comment>
<organism evidence="6 7">
    <name type="scientific">Paraperlucidibaca baekdonensis</name>
    <dbReference type="NCBI Taxonomy" id="748120"/>
    <lineage>
        <taxon>Bacteria</taxon>
        <taxon>Pseudomonadati</taxon>
        <taxon>Pseudomonadota</taxon>
        <taxon>Gammaproteobacteria</taxon>
        <taxon>Moraxellales</taxon>
        <taxon>Moraxellaceae</taxon>
        <taxon>Paraperlucidibaca</taxon>
    </lineage>
</organism>
<dbReference type="GO" id="GO:0042597">
    <property type="term" value="C:periplasmic space"/>
    <property type="evidence" value="ECO:0007669"/>
    <property type="project" value="UniProtKB-SubCell"/>
</dbReference>
<gene>
    <name evidence="6" type="ORF">DFR26_1373</name>
</gene>
<dbReference type="PANTHER" id="PTHR36842:SF1">
    <property type="entry name" value="PROTEIN TOLB"/>
    <property type="match status" value="1"/>
</dbReference>
<keyword evidence="3 5" id="KW-0732">Signal</keyword>
<dbReference type="SUPFAM" id="SSF69304">
    <property type="entry name" value="Tricorn protease N-terminal domain"/>
    <property type="match status" value="1"/>
</dbReference>
<proteinExistence type="inferred from homology"/>
<reference evidence="6 7" key="1">
    <citation type="submission" date="2018-08" db="EMBL/GenBank/DDBJ databases">
        <title>Genomic Encyclopedia of Type Strains, Phase IV (KMG-IV): sequencing the most valuable type-strain genomes for metagenomic binning, comparative biology and taxonomic classification.</title>
        <authorList>
            <person name="Goeker M."/>
        </authorList>
    </citation>
    <scope>NUCLEOTIDE SEQUENCE [LARGE SCALE GENOMIC DNA]</scope>
    <source>
        <strain evidence="6 7">DSM 26022</strain>
    </source>
</reference>
<keyword evidence="4" id="KW-0574">Periplasm</keyword>
<dbReference type="InterPro" id="IPR011042">
    <property type="entry name" value="6-blade_b-propeller_TolB-like"/>
</dbReference>
<evidence type="ECO:0000256" key="4">
    <source>
        <dbReference type="ARBA" id="ARBA00022764"/>
    </source>
</evidence>
<sequence>MRWRIVSMLVLLACSASASAALTVHIQQLLERRIAIGVADFSGPMAGEALGDIIRQDLTHGPGLRVAEQPVRAWQPGVIAYSEASAQEPIAQYIVQGFVQQLAPQRFHFSYAVVEPATQQVIFSGQLKAGNGRWRAVAHHMSDAIYEKLVGVAGVASRHIIYVQTQGERHQLMIADSDGAGARVLLDSASPILSPSWSPDGQRVAYVSFEDGQSAIYSQDLRSGERTRLTALTGTSAAPSWSPDGQRIAMALSAAGNTDIYVYRLSDGDLQRVTEHAAIDTEPRWRADGQSLMFTSDRSGSAQIYSLDLNAGSTQRVSFAGRFNAHVAIDPSQGALATVHDSGDGRYRVALFESQRAPWLLSDAALASAPEFAPNGMLLSYTESSASGERIAFVSRDGKQRWHWPARAGSQRDAIWSPY</sequence>
<feature type="signal peptide" evidence="5">
    <location>
        <begin position="1"/>
        <end position="20"/>
    </location>
</feature>
<evidence type="ECO:0000256" key="3">
    <source>
        <dbReference type="ARBA" id="ARBA00022729"/>
    </source>
</evidence>
<evidence type="ECO:0000256" key="1">
    <source>
        <dbReference type="ARBA" id="ARBA00004418"/>
    </source>
</evidence>
<evidence type="ECO:0000256" key="5">
    <source>
        <dbReference type="SAM" id="SignalP"/>
    </source>
</evidence>
<dbReference type="RefSeq" id="WP_181899011.1">
    <property type="nucleotide sequence ID" value="NZ_QUNR01000003.1"/>
</dbReference>
<evidence type="ECO:0000313" key="7">
    <source>
        <dbReference type="Proteomes" id="UP000256774"/>
    </source>
</evidence>
<protein>
    <submittedName>
        <fullName evidence="6">TolB protein</fullName>
    </submittedName>
</protein>
<name>A0A3E0H2K8_9GAMM</name>
<dbReference type="PANTHER" id="PTHR36842">
    <property type="entry name" value="PROTEIN TOLB HOMOLOG"/>
    <property type="match status" value="1"/>
</dbReference>
<dbReference type="InterPro" id="IPR011659">
    <property type="entry name" value="WD40"/>
</dbReference>
<dbReference type="EMBL" id="QUNR01000003">
    <property type="protein sequence ID" value="REH37597.1"/>
    <property type="molecule type" value="Genomic_DNA"/>
</dbReference>
<dbReference type="InterPro" id="IPR014167">
    <property type="entry name" value="Tol-Pal_TolB"/>
</dbReference>